<feature type="domain" description="Putative auto-transporter adhesin head GIN" evidence="1">
    <location>
        <begin position="69"/>
        <end position="232"/>
    </location>
</feature>
<accession>A0A2M7FX11</accession>
<dbReference type="Proteomes" id="UP000231019">
    <property type="component" value="Unassembled WGS sequence"/>
</dbReference>
<evidence type="ECO:0000259" key="1">
    <source>
        <dbReference type="Pfam" id="PF10988"/>
    </source>
</evidence>
<evidence type="ECO:0000313" key="3">
    <source>
        <dbReference type="Proteomes" id="UP000231019"/>
    </source>
</evidence>
<name>A0A2M7FX11_9BACT</name>
<evidence type="ECO:0000313" key="2">
    <source>
        <dbReference type="EMBL" id="PIW13781.1"/>
    </source>
</evidence>
<protein>
    <recommendedName>
        <fullName evidence="1">Putative auto-transporter adhesin head GIN domain-containing protein</fullName>
    </recommendedName>
</protein>
<proteinExistence type="predicted"/>
<gene>
    <name evidence="2" type="ORF">COW36_24240</name>
</gene>
<organism evidence="2 3">
    <name type="scientific">bacterium (Candidatus Blackallbacteria) CG17_big_fil_post_rev_8_21_14_2_50_48_46</name>
    <dbReference type="NCBI Taxonomy" id="2014261"/>
    <lineage>
        <taxon>Bacteria</taxon>
        <taxon>Candidatus Blackallbacteria</taxon>
    </lineage>
</organism>
<dbReference type="InterPro" id="IPR021255">
    <property type="entry name" value="DUF2807"/>
</dbReference>
<sequence length="247" mass="26557">MLNQESLSISRGAEEMIQNSHKRLKKSSLYFKQSLKALCLLTLVFTPGCASEEVQGEGEVKQEERTLENFQAIAVEHNYTLQIESGKPQKVTVEAPANLLGQIETSVQGGTLKITNAKGIHFRSSSPLKISISVPVLNRLEASGASNLTLNGISGPAFSMQLDGGHQVRVRGGELEKLTIKAAGAANIETFMLRAQSVDLQVSGAAAVRVRAEKQLNVDASGACKVEYTGNPQITQKLSGMSELHKL</sequence>
<reference evidence="2 3" key="1">
    <citation type="submission" date="2017-09" db="EMBL/GenBank/DDBJ databases">
        <title>Depth-based differentiation of microbial function through sediment-hosted aquifers and enrichment of novel symbionts in the deep terrestrial subsurface.</title>
        <authorList>
            <person name="Probst A.J."/>
            <person name="Ladd B."/>
            <person name="Jarett J.K."/>
            <person name="Geller-Mcgrath D.E."/>
            <person name="Sieber C.M."/>
            <person name="Emerson J.B."/>
            <person name="Anantharaman K."/>
            <person name="Thomas B.C."/>
            <person name="Malmstrom R."/>
            <person name="Stieglmeier M."/>
            <person name="Klingl A."/>
            <person name="Woyke T."/>
            <person name="Ryan C.M."/>
            <person name="Banfield J.F."/>
        </authorList>
    </citation>
    <scope>NUCLEOTIDE SEQUENCE [LARGE SCALE GENOMIC DNA]</scope>
    <source>
        <strain evidence="2">CG17_big_fil_post_rev_8_21_14_2_50_48_46</strain>
    </source>
</reference>
<dbReference type="Pfam" id="PF10988">
    <property type="entry name" value="DUF2807"/>
    <property type="match status" value="1"/>
</dbReference>
<comment type="caution">
    <text evidence="2">The sequence shown here is derived from an EMBL/GenBank/DDBJ whole genome shotgun (WGS) entry which is preliminary data.</text>
</comment>
<dbReference type="EMBL" id="PFFQ01000066">
    <property type="protein sequence ID" value="PIW13781.1"/>
    <property type="molecule type" value="Genomic_DNA"/>
</dbReference>
<dbReference type="Gene3D" id="2.160.20.120">
    <property type="match status" value="1"/>
</dbReference>
<dbReference type="AlphaFoldDB" id="A0A2M7FX11"/>